<dbReference type="STRING" id="307972.A0A2G8K9H3"/>
<dbReference type="OrthoDB" id="30881at2759"/>
<evidence type="ECO:0000256" key="2">
    <source>
        <dbReference type="ARBA" id="ARBA00009012"/>
    </source>
</evidence>
<keyword evidence="6 7" id="KW-0472">Membrane</keyword>
<dbReference type="EMBL" id="MRZV01000764">
    <property type="protein sequence ID" value="PIK44642.1"/>
    <property type="molecule type" value="Genomic_DNA"/>
</dbReference>
<name>A0A2G8K9H3_STIJA</name>
<dbReference type="GO" id="GO:0016020">
    <property type="term" value="C:membrane"/>
    <property type="evidence" value="ECO:0007669"/>
    <property type="project" value="UniProtKB-SubCell"/>
</dbReference>
<accession>A0A2G8K9H3</accession>
<protein>
    <recommendedName>
        <fullName evidence="3">Transmembrane protein 19</fullName>
    </recommendedName>
</protein>
<feature type="transmembrane region" description="Helical" evidence="7">
    <location>
        <begin position="148"/>
        <end position="167"/>
    </location>
</feature>
<proteinExistence type="inferred from homology"/>
<keyword evidence="9" id="KW-1185">Reference proteome</keyword>
<evidence type="ECO:0000256" key="4">
    <source>
        <dbReference type="ARBA" id="ARBA00022692"/>
    </source>
</evidence>
<evidence type="ECO:0000256" key="5">
    <source>
        <dbReference type="ARBA" id="ARBA00022989"/>
    </source>
</evidence>
<feature type="transmembrane region" description="Helical" evidence="7">
    <location>
        <begin position="110"/>
        <end position="128"/>
    </location>
</feature>
<dbReference type="PANTHER" id="PTHR13353">
    <property type="entry name" value="TRANSMEMBRANE PROTEIN 19"/>
    <property type="match status" value="1"/>
</dbReference>
<dbReference type="InterPro" id="IPR002794">
    <property type="entry name" value="DUF92_TMEM19"/>
</dbReference>
<sequence length="168" mass="19345">MGLLNEVMLHTIPPWKWLFALLVPLFMAIDAFKKKKLNRGGAFAGPRGKPCWHPWPLESLCCRFHHNDLQLFFLPGDDSILLRRVKGHKIQSQLKTNIEDDYKEGGQRTWIQVFTNGFVGVLFSLHHALDSGFQETPLDFEQYFHSTWLAMAVLLRLPAVVVILGHLR</sequence>
<evidence type="ECO:0000313" key="9">
    <source>
        <dbReference type="Proteomes" id="UP000230750"/>
    </source>
</evidence>
<gene>
    <name evidence="8" type="ORF">BSL78_18501</name>
</gene>
<comment type="subcellular location">
    <subcellularLocation>
        <location evidence="1">Membrane</location>
        <topology evidence="1">Multi-pass membrane protein</topology>
    </subcellularLocation>
</comment>
<evidence type="ECO:0000256" key="3">
    <source>
        <dbReference type="ARBA" id="ARBA00014258"/>
    </source>
</evidence>
<reference evidence="8 9" key="1">
    <citation type="journal article" date="2017" name="PLoS Biol.">
        <title>The sea cucumber genome provides insights into morphological evolution and visceral regeneration.</title>
        <authorList>
            <person name="Zhang X."/>
            <person name="Sun L."/>
            <person name="Yuan J."/>
            <person name="Sun Y."/>
            <person name="Gao Y."/>
            <person name="Zhang L."/>
            <person name="Li S."/>
            <person name="Dai H."/>
            <person name="Hamel J.F."/>
            <person name="Liu C."/>
            <person name="Yu Y."/>
            <person name="Liu S."/>
            <person name="Lin W."/>
            <person name="Guo K."/>
            <person name="Jin S."/>
            <person name="Xu P."/>
            <person name="Storey K.B."/>
            <person name="Huan P."/>
            <person name="Zhang T."/>
            <person name="Zhou Y."/>
            <person name="Zhang J."/>
            <person name="Lin C."/>
            <person name="Li X."/>
            <person name="Xing L."/>
            <person name="Huo D."/>
            <person name="Sun M."/>
            <person name="Wang L."/>
            <person name="Mercier A."/>
            <person name="Li F."/>
            <person name="Yang H."/>
            <person name="Xiang J."/>
        </authorList>
    </citation>
    <scope>NUCLEOTIDE SEQUENCE [LARGE SCALE GENOMIC DNA]</scope>
    <source>
        <strain evidence="8">Shaxun</strain>
        <tissue evidence="8">Muscle</tissue>
    </source>
</reference>
<keyword evidence="4 7" id="KW-0812">Transmembrane</keyword>
<dbReference type="PANTHER" id="PTHR13353:SF5">
    <property type="entry name" value="TRANSMEMBRANE PROTEIN 19"/>
    <property type="match status" value="1"/>
</dbReference>
<comment type="caution">
    <text evidence="8">The sequence shown here is derived from an EMBL/GenBank/DDBJ whole genome shotgun (WGS) entry which is preliminary data.</text>
</comment>
<organism evidence="8 9">
    <name type="scientific">Stichopus japonicus</name>
    <name type="common">Sea cucumber</name>
    <dbReference type="NCBI Taxonomy" id="307972"/>
    <lineage>
        <taxon>Eukaryota</taxon>
        <taxon>Metazoa</taxon>
        <taxon>Echinodermata</taxon>
        <taxon>Eleutherozoa</taxon>
        <taxon>Echinozoa</taxon>
        <taxon>Holothuroidea</taxon>
        <taxon>Aspidochirotacea</taxon>
        <taxon>Aspidochirotida</taxon>
        <taxon>Stichopodidae</taxon>
        <taxon>Apostichopus</taxon>
    </lineage>
</organism>
<comment type="similarity">
    <text evidence="2">Belongs to the TMEM19 family.</text>
</comment>
<feature type="transmembrane region" description="Helical" evidence="7">
    <location>
        <begin position="15"/>
        <end position="32"/>
    </location>
</feature>
<evidence type="ECO:0000256" key="7">
    <source>
        <dbReference type="SAM" id="Phobius"/>
    </source>
</evidence>
<evidence type="ECO:0000256" key="6">
    <source>
        <dbReference type="ARBA" id="ARBA00023136"/>
    </source>
</evidence>
<keyword evidence="5 7" id="KW-1133">Transmembrane helix</keyword>
<evidence type="ECO:0000256" key="1">
    <source>
        <dbReference type="ARBA" id="ARBA00004141"/>
    </source>
</evidence>
<dbReference type="AlphaFoldDB" id="A0A2G8K9H3"/>
<evidence type="ECO:0000313" key="8">
    <source>
        <dbReference type="EMBL" id="PIK44642.1"/>
    </source>
</evidence>
<dbReference type="Proteomes" id="UP000230750">
    <property type="component" value="Unassembled WGS sequence"/>
</dbReference>